<feature type="region of interest" description="Disordered" evidence="2">
    <location>
        <begin position="51"/>
        <end position="72"/>
    </location>
</feature>
<dbReference type="InterPro" id="IPR016187">
    <property type="entry name" value="CTDL_fold"/>
</dbReference>
<dbReference type="AlphaFoldDB" id="C3XZP4"/>
<dbReference type="Gene3D" id="3.10.100.10">
    <property type="entry name" value="Mannose-Binding Protein A, subunit A"/>
    <property type="match status" value="1"/>
</dbReference>
<evidence type="ECO:0000256" key="2">
    <source>
        <dbReference type="SAM" id="MobiDB-lite"/>
    </source>
</evidence>
<name>C3XZP4_BRAFL</name>
<sequence>MIMAEDIITTDAVPRVHTDGVLEGTVTQIRSDAEIQKVANVVSNWLPNPTYETGHCPENDANSSPPVQDNTTNPELYYIHNKEERLTNPGSLDNDVSNGYKENDYKNHMLYTTDAKVCAAEAIKISSADANIHPSSDENTCQNDIVASKAYINSPSRQNSGYTTDRSYSRNSLYEKATSTTTTNGDGNDKDVIPKDDAYSEIPEQVDVTDDDANLDHSLPYAVECEFTNPSYISDCNLTKHNSEKMVPGNNNNDKPPKRHVPTMEPADALNRNPMYVQNAPQQGRCQCTYGWVCIVVTIAALSFASGFFGIWLHYNNNGWKAQENADATTTSVQPAWDATYTYGHLAVDTNFTNGQSAADTTNTHGQTSSDTISHLAADTTENPVCPIAGYVSFNGVCYKDFAERKTYCDARQTCAADGGLLAMPKDKATNAFIHDLGGATDQRWIGLTDADSDGKWAFADGQTLEASGYNNWEPGEPNNLSGGEDCAEVGTKVHFWNDERCSRTKGFICQLVDTARTATVV</sequence>
<dbReference type="PROSITE" id="PS00615">
    <property type="entry name" value="C_TYPE_LECTIN_1"/>
    <property type="match status" value="1"/>
</dbReference>
<dbReference type="InterPro" id="IPR050801">
    <property type="entry name" value="Ca-Dep_Lectins_ImmuneDev"/>
</dbReference>
<dbReference type="InterPro" id="IPR018378">
    <property type="entry name" value="C-type_lectin_CS"/>
</dbReference>
<dbReference type="Pfam" id="PF00059">
    <property type="entry name" value="Lectin_C"/>
    <property type="match status" value="1"/>
</dbReference>
<dbReference type="InterPro" id="IPR016186">
    <property type="entry name" value="C-type_lectin-like/link_sf"/>
</dbReference>
<dbReference type="EMBL" id="GG666476">
    <property type="protein sequence ID" value="EEN66442.1"/>
    <property type="molecule type" value="Genomic_DNA"/>
</dbReference>
<dbReference type="eggNOG" id="KOG4297">
    <property type="taxonomic scope" value="Eukaryota"/>
</dbReference>
<dbReference type="PANTHER" id="PTHR22801:SF63">
    <property type="entry name" value="C-TYPE LECTIN DOMAIN-CONTAINING PROTEIN"/>
    <property type="match status" value="1"/>
</dbReference>
<keyword evidence="3" id="KW-1133">Transmembrane helix</keyword>
<dbReference type="SUPFAM" id="SSF56436">
    <property type="entry name" value="C-type lectin-like"/>
    <property type="match status" value="1"/>
</dbReference>
<evidence type="ECO:0000259" key="4">
    <source>
        <dbReference type="PROSITE" id="PS50041"/>
    </source>
</evidence>
<reference evidence="5" key="1">
    <citation type="journal article" date="2008" name="Nature">
        <title>The amphioxus genome and the evolution of the chordate karyotype.</title>
        <authorList>
            <consortium name="US DOE Joint Genome Institute (JGI-PGF)"/>
            <person name="Putnam N.H."/>
            <person name="Butts T."/>
            <person name="Ferrier D.E.K."/>
            <person name="Furlong R.F."/>
            <person name="Hellsten U."/>
            <person name="Kawashima T."/>
            <person name="Robinson-Rechavi M."/>
            <person name="Shoguchi E."/>
            <person name="Terry A."/>
            <person name="Yu J.-K."/>
            <person name="Benito-Gutierrez E.L."/>
            <person name="Dubchak I."/>
            <person name="Garcia-Fernandez J."/>
            <person name="Gibson-Brown J.J."/>
            <person name="Grigoriev I.V."/>
            <person name="Horton A.C."/>
            <person name="de Jong P.J."/>
            <person name="Jurka J."/>
            <person name="Kapitonov V.V."/>
            <person name="Kohara Y."/>
            <person name="Kuroki Y."/>
            <person name="Lindquist E."/>
            <person name="Lucas S."/>
            <person name="Osoegawa K."/>
            <person name="Pennacchio L.A."/>
            <person name="Salamov A.A."/>
            <person name="Satou Y."/>
            <person name="Sauka-Spengler T."/>
            <person name="Schmutz J."/>
            <person name="Shin-I T."/>
            <person name="Toyoda A."/>
            <person name="Bronner-Fraser M."/>
            <person name="Fujiyama A."/>
            <person name="Holland L.Z."/>
            <person name="Holland P.W.H."/>
            <person name="Satoh N."/>
            <person name="Rokhsar D.S."/>
        </authorList>
    </citation>
    <scope>NUCLEOTIDE SEQUENCE [LARGE SCALE GENOMIC DNA]</scope>
    <source>
        <strain evidence="5">S238N-H82</strain>
        <tissue evidence="5">Testes</tissue>
    </source>
</reference>
<dbReference type="InterPro" id="IPR001304">
    <property type="entry name" value="C-type_lectin-like"/>
</dbReference>
<keyword evidence="3" id="KW-0812">Transmembrane</keyword>
<accession>C3XZP4</accession>
<keyword evidence="1" id="KW-1015">Disulfide bond</keyword>
<gene>
    <name evidence="5" type="ORF">BRAFLDRAFT_85571</name>
</gene>
<feature type="region of interest" description="Disordered" evidence="2">
    <location>
        <begin position="152"/>
        <end position="195"/>
    </location>
</feature>
<dbReference type="InParanoid" id="C3XZP4"/>
<keyword evidence="3" id="KW-0472">Membrane</keyword>
<dbReference type="PROSITE" id="PS50041">
    <property type="entry name" value="C_TYPE_LECTIN_2"/>
    <property type="match status" value="1"/>
</dbReference>
<feature type="domain" description="C-type lectin" evidence="4">
    <location>
        <begin position="394"/>
        <end position="511"/>
    </location>
</feature>
<feature type="compositionally biased region" description="Polar residues" evidence="2">
    <location>
        <begin position="60"/>
        <end position="72"/>
    </location>
</feature>
<proteinExistence type="predicted"/>
<protein>
    <recommendedName>
        <fullName evidence="4">C-type lectin domain-containing protein</fullName>
    </recommendedName>
</protein>
<dbReference type="PANTHER" id="PTHR22801">
    <property type="entry name" value="LITHOSTATHINE"/>
    <property type="match status" value="1"/>
</dbReference>
<evidence type="ECO:0000256" key="3">
    <source>
        <dbReference type="SAM" id="Phobius"/>
    </source>
</evidence>
<feature type="transmembrane region" description="Helical" evidence="3">
    <location>
        <begin position="290"/>
        <end position="313"/>
    </location>
</feature>
<dbReference type="SMART" id="SM00034">
    <property type="entry name" value="CLECT"/>
    <property type="match status" value="1"/>
</dbReference>
<evidence type="ECO:0000313" key="5">
    <source>
        <dbReference type="EMBL" id="EEN66442.1"/>
    </source>
</evidence>
<organism>
    <name type="scientific">Branchiostoma floridae</name>
    <name type="common">Florida lancelet</name>
    <name type="synonym">Amphioxus</name>
    <dbReference type="NCBI Taxonomy" id="7739"/>
    <lineage>
        <taxon>Eukaryota</taxon>
        <taxon>Metazoa</taxon>
        <taxon>Chordata</taxon>
        <taxon>Cephalochordata</taxon>
        <taxon>Leptocardii</taxon>
        <taxon>Amphioxiformes</taxon>
        <taxon>Branchiostomatidae</taxon>
        <taxon>Branchiostoma</taxon>
    </lineage>
</organism>
<evidence type="ECO:0000256" key="1">
    <source>
        <dbReference type="ARBA" id="ARBA00023157"/>
    </source>
</evidence>
<feature type="compositionally biased region" description="Polar residues" evidence="2">
    <location>
        <begin position="152"/>
        <end position="172"/>
    </location>
</feature>